<dbReference type="GO" id="GO:0051301">
    <property type="term" value="P:cell division"/>
    <property type="evidence" value="ECO:0007669"/>
    <property type="project" value="UniProtKB-KW"/>
</dbReference>
<dbReference type="SUPFAM" id="SSF55307">
    <property type="entry name" value="Tubulin C-terminal domain-like"/>
    <property type="match status" value="1"/>
</dbReference>
<keyword evidence="1" id="KW-0547">Nucleotide-binding</keyword>
<keyword evidence="3" id="KW-0132">Cell division</keyword>
<protein>
    <submittedName>
        <fullName evidence="3">Cell division protein FtsZ</fullName>
    </submittedName>
</protein>
<accession>A0A0S2ZM11</accession>
<gene>
    <name evidence="3" type="ORF">RN87_04205</name>
</gene>
<dbReference type="RefSeq" id="WP_029492574.1">
    <property type="nucleotide sequence ID" value="NZ_ATKF01000006.1"/>
</dbReference>
<evidence type="ECO:0000256" key="1">
    <source>
        <dbReference type="ARBA" id="ARBA00022741"/>
    </source>
</evidence>
<dbReference type="InterPro" id="IPR008280">
    <property type="entry name" value="Tub_FtsZ_C"/>
</dbReference>
<dbReference type="GO" id="GO:0005525">
    <property type="term" value="F:GTP binding"/>
    <property type="evidence" value="ECO:0007669"/>
    <property type="project" value="UniProtKB-KW"/>
</dbReference>
<dbReference type="Proteomes" id="UP000063275">
    <property type="component" value="Chromosome"/>
</dbReference>
<name>A0A0S2ZM11_9FUSO</name>
<evidence type="ECO:0000313" key="4">
    <source>
        <dbReference type="Proteomes" id="UP000063275"/>
    </source>
</evidence>
<evidence type="ECO:0000313" key="3">
    <source>
        <dbReference type="EMBL" id="ALQ39745.1"/>
    </source>
</evidence>
<dbReference type="KEGG" id="fhw:RN87_04205"/>
<dbReference type="AlphaFoldDB" id="A0A0S2ZM11"/>
<organism evidence="3">
    <name type="scientific">Fusobacterium hwasookii ChDC F174</name>
    <dbReference type="NCBI Taxonomy" id="1307442"/>
    <lineage>
        <taxon>Bacteria</taxon>
        <taxon>Fusobacteriati</taxon>
        <taxon>Fusobacteriota</taxon>
        <taxon>Fusobacteriia</taxon>
        <taxon>Fusobacteriales</taxon>
        <taxon>Fusobacteriaceae</taxon>
        <taxon>Fusobacterium</taxon>
    </lineage>
</organism>
<dbReference type="OrthoDB" id="87310at2"/>
<sequence>MQEKIKVLTIGDCQNSILENYFKDNENIEYLELALNECVEKLNNKLSNRNVVFLRSKEDNLEKLLEIGKVLKEKEIITVTILEEKLVIENKEILEKSFNTIFPVTRKDDIENLLSELIKMIDDVIYGNGFINLDIEDVKSILKDLGISIFGSFNINKSISKEEIIKNINYPFYNKTLKGSKKFFIFLDTLEDFVLTEAELITDVLRNETSKKTEDIFFSIRMGNSLKNRIECRFIAGIFKEGEEKEVSKEIVNDETEDIFKILGKFFKE</sequence>
<evidence type="ECO:0000256" key="2">
    <source>
        <dbReference type="ARBA" id="ARBA00023134"/>
    </source>
</evidence>
<dbReference type="InterPro" id="IPR037103">
    <property type="entry name" value="Tubulin/FtsZ-like_C"/>
</dbReference>
<proteinExistence type="predicted"/>
<reference evidence="3 4" key="1">
    <citation type="submission" date="2015-11" db="EMBL/GenBank/DDBJ databases">
        <authorList>
            <person name="Zhang Y."/>
            <person name="Guo Z."/>
        </authorList>
    </citation>
    <scope>NUCLEOTIDE SEQUENCE [LARGE SCALE GENOMIC DNA]</scope>
    <source>
        <strain evidence="3 4">ChDC F174</strain>
    </source>
</reference>
<dbReference type="Gene3D" id="3.30.1330.20">
    <property type="entry name" value="Tubulin/FtsZ, C-terminal domain"/>
    <property type="match status" value="1"/>
</dbReference>
<keyword evidence="2" id="KW-0342">GTP-binding</keyword>
<dbReference type="EMBL" id="CP013331">
    <property type="protein sequence ID" value="ALQ39745.1"/>
    <property type="molecule type" value="Genomic_DNA"/>
</dbReference>
<keyword evidence="3" id="KW-0131">Cell cycle</keyword>